<evidence type="ECO:0000259" key="2">
    <source>
        <dbReference type="PROSITE" id="PS51912"/>
    </source>
</evidence>
<feature type="compositionally biased region" description="Polar residues" evidence="1">
    <location>
        <begin position="1343"/>
        <end position="1361"/>
    </location>
</feature>
<dbReference type="Pfam" id="PF06464">
    <property type="entry name" value="DMAP_binding"/>
    <property type="match status" value="1"/>
</dbReference>
<feature type="compositionally biased region" description="Polar residues" evidence="1">
    <location>
        <begin position="120"/>
        <end position="136"/>
    </location>
</feature>
<feature type="region of interest" description="Disordered" evidence="1">
    <location>
        <begin position="573"/>
        <end position="602"/>
    </location>
</feature>
<protein>
    <recommendedName>
        <fullName evidence="2">DMAP1-binding domain-containing protein</fullName>
    </recommendedName>
</protein>
<accession>A0A1R1WXE5</accession>
<feature type="compositionally biased region" description="Polar residues" evidence="1">
    <location>
        <begin position="92"/>
        <end position="112"/>
    </location>
</feature>
<keyword evidence="4" id="KW-1185">Reference proteome</keyword>
<feature type="compositionally biased region" description="Polar residues" evidence="1">
    <location>
        <begin position="914"/>
        <end position="924"/>
    </location>
</feature>
<feature type="compositionally biased region" description="Polar residues" evidence="1">
    <location>
        <begin position="54"/>
        <end position="84"/>
    </location>
</feature>
<feature type="compositionally biased region" description="Low complexity" evidence="1">
    <location>
        <begin position="242"/>
        <end position="261"/>
    </location>
</feature>
<feature type="compositionally biased region" description="Polar residues" evidence="1">
    <location>
        <begin position="186"/>
        <end position="196"/>
    </location>
</feature>
<dbReference type="SUPFAM" id="SSF56801">
    <property type="entry name" value="Acetyl-CoA synthetase-like"/>
    <property type="match status" value="3"/>
</dbReference>
<dbReference type="Pfam" id="PF24919">
    <property type="entry name" value="Mug62"/>
    <property type="match status" value="1"/>
</dbReference>
<dbReference type="EMBL" id="LSSN01006132">
    <property type="protein sequence ID" value="OMJ07066.1"/>
    <property type="molecule type" value="Genomic_DNA"/>
</dbReference>
<feature type="compositionally biased region" description="Polar residues" evidence="1">
    <location>
        <begin position="2516"/>
        <end position="2541"/>
    </location>
</feature>
<sequence length="2978" mass="332389">MDYHEEFPELSDQYLSQLNDLIQEYQNGYLTEIGYGKKKLELTEKYNLQISQARSQSKLQTIPNKTLPQILQDSKLNDSNSSPDLNLHKPASKSSSSIPTHDTETHAQNSYPKLQKDSHSPSNSNSILPQTTQTPPKSIPAQDLFQNHSDSQLSIIQNNTSMPRIDSKGISLISPDSSPDLKLSKASFSPKSIDPTSQFDDLVQKNPFEYLSDSSGDDYFVDNISVLKRSNSKVKSTNSIQRSFSGKKSSKKNNSSNFSRINSLLVPKRKSTIKKHSPSNKRITKDFAVSKNMKNWSQINTILGNFNDDSDSSDPEEAKVSEFYGDIPSSRNFLNNQLFQSDHSISDSSSSSKKNSEEIPISQQISSSNIANNNLLPNTSAINISTFISPTQTKNSNSIDSLIQKSNLIPKTIEIESQQTFPEKQEISNKPSSNPFDTNTHTNPPKNSLESFNPQNIKPFNSSNHTKSPSQKSVFIKKDFDPLHISEIIKNENSIFQEDKAFEKDKIINQDDETNKNDKSIHQENEAAKSDKSLHQDNEDAISISDASSSSNDSLLLSEASRNKYIQLLKSKNSFSSTTQSPQPSTLKINNTPNTPSHEFSAEPLKLKNSTSPTQQNIINPTIQPQIYQDGYLSSKPNDKFHSQKTYSNNVSPSKLSNTAVSNHNRNPSPTKSSNLDFSPDFAKLNIDFDFSDSFDKKSLVSDFSKFDISDNTSPSKVSSSTRKDSSLSLKHNNSSNKNISSSTHRIESKNSNNPIHDNLNHPYQHSPQHGLQLENQTKDNKLVHEEILSNNLLHVKNSADFTSSSARNSYSNKKIARRTYLSTRISTINSAYFPSDSAIESAPTFGDNNTNIKFNFENTQNLSEITNSPVKEMFSNSSNTPENLDLPISRLNLSNKYESSKSVNTTSTNNISRFTDSQNHFLPNNNSSVNEMISHNSEKNISINDESNIVNPVDPSGLSTKKNIKNLELSLSNSENINFSHNPFNDTAILKNYNKNAFSASSLQKNFNANILSPSSQQNIFNNISNSASVYKQNTNFNDKTCADNSTSLAQHPKIPGFNSIISALYQRVISIPNSVAYTCVDNKSNEIGSLTWQQVYSCSLKISNTLKEHPHFIKKGDRVALVFRKYEILDYVCSLFGCFINGIVAVPLVSCDSYIELAYVLRSTGTKLVLTSDLNLKSLNKDLEMLLPKASQYSHNDFSNGSNPNDFSSIWPREITWISTDNVSKINENSPNTNLSSFYKSDLLGDDLAYIEFSKSGNGELKGVSITHSALIKQCAVWILSTGVPGKNSAPSVIPGSTNLNGVKNDFSKNSYHDSPYPNPSGYHDIENSRNHSIDKPHAINTRNNDGTNSPQSKSFLNRFTSSSGLKMGKINKKIGGISNNYVKIERPLVSPSKPSSNSPSIFSSKVYKKKAESLNKLAKPEQTSANEHSNSSINNIASNILPLDSDSDDEYNPNFISSERFSRFNFNHYEKDTILINSEPRQQFGLVLGILSVALSGNHTIFLSTAVCENPGAYLNAISKYKATIVVTSGYTEIQNMLDVVIKDPSKVLSKKTINGMPNLPNLSNLRLFLVDTLEIDHDFHLKFSSAVLMLFGCPVRKILQEFNRSVLVPIVTLPEYGGFLLSMDLGEADDLIDFDASNSNLSNNSMSRIYNRPKINSKHPIGSYDFDRDVSGINIVYLDRDSLNHNKVHQTYDNKSKLVNKSKSSQVSLESKFSNFAKLSLFGPPSLNSSIAIVDPDTRFVCDFNEVGEIWVESSCTGIGFWGLPKLSKSTFSAKFDCYQSTDNDMDSFLEPTSPRNLKLGKSEKSYLRTGLMGFTVNKKLMVLGYYEDRLRCLTKKKTSNSQLVPDVSIHYSVEIGYSLKRKFKEVINDCLLMEILSNNVHLIVILIESDYIYNKNSSSSSLIDWSDLISSYLRENFNLFSFCISFCKPNTLPRAYQYGQRQINSLLSRRMWEIGKVNTFFVNLDFSNLFLGLPNDIPDYKYEFDSDPSELIFGKWSQITGYEQLSECQDSQINLDLLQVDSITELLVIRAKYFPKDLAYAQYNSKGARIASVCYQELLYRISFLCIFLLDKLRVKAGDYLLVSITSSIEYIIAIHACIAIGVIPIPINPILNESNLIEDIPLIISAINHFKIKSILVNSLQGGNCLLNNKTAQSLLFPLSVVICDLAKTELGPKPGFSFNLGLGIGGSNNNSVNNPYGYNQNDSNNLSSKNSEFGPVPLLILGQGTFKPYKDLTKNSNRIAIVMMYNGTFMAKPSFVSVTHQVIISFCAQQRIDFQMNYKYPIISSVRCYSGYGLLQMLAFGIFNNCPSIIYPPPDFYNNPVLWLHLVSSLKIKDAFATAPMLEHLIYSLELSDTKGKIFNQSSRTPQLTGNRASFSPISNNNSLYDGPRSRLSRLVTASKPESLYGNNGNNNNIRLNDSQINLENVANLILATEERVDCHLVNRIKHSLSKFNLGIDCFNPLYGSPMNMCISSRAYLGLNQLVLNLDIFAMQNKKVVLLPFTKTLLDSDPTNDLPATTSPSAAQTSNKNSNIDKTPNANINSPIAINSIGDDQNSLLLQDSGKVSGSTMVAIVDPETKRISDVGSIGEIWVYSDCNSLFIEEASPITNQSYFQAIDKQNRKSVSSELAAAKSNLLKNLTNLNNDTFNANFTSSKKCTVSKLNTDDVSIKDLEFVCTGDYGFLHLDVSNHSMFKGKQIFNKNMNSPLQESRFDNLKKTSSSPRMQQLNRTMSPELNHQQFDENIEKEPFLFVVGKFDECFHHNNMLYFYSDIESTITGCTNYETTLIDECAVIQTNCLYDSGHPSYSNAQKNKFEIDTINPDNKNSKIVIVISVGHELQEFFEKYLEATLAASKSNSSSKNAAAIQHNQNQSSILKSIRQNWLPNSNNSANSNNYLYTIVSNAFDQENLLGNLVANIIAAVLDRNKLKVDQVIVVKKGTIPKKKLKLVGRRQLLILDLFYQKKLSVLGNYMT</sequence>
<comment type="caution">
    <text evidence="3">The sequence shown here is derived from an EMBL/GenBank/DDBJ whole genome shotgun (WGS) entry which is preliminary data.</text>
</comment>
<feature type="region of interest" description="Disordered" evidence="1">
    <location>
        <begin position="711"/>
        <end position="770"/>
    </location>
</feature>
<feature type="domain" description="DMAP1-binding" evidence="2">
    <location>
        <begin position="6"/>
        <end position="108"/>
    </location>
</feature>
<feature type="region of interest" description="Disordered" evidence="1">
    <location>
        <begin position="507"/>
        <end position="538"/>
    </location>
</feature>
<feature type="compositionally biased region" description="Polar residues" evidence="1">
    <location>
        <begin position="750"/>
        <end position="770"/>
    </location>
</feature>
<name>A0A1R1WXE5_9FUNG</name>
<dbReference type="InterPro" id="IPR056881">
    <property type="entry name" value="Mug62_dom"/>
</dbReference>
<evidence type="ECO:0000313" key="3">
    <source>
        <dbReference type="EMBL" id="OMJ07066.1"/>
    </source>
</evidence>
<feature type="compositionally biased region" description="Low complexity" evidence="1">
    <location>
        <begin position="901"/>
        <end position="913"/>
    </location>
</feature>
<feature type="compositionally biased region" description="Polar residues" evidence="1">
    <location>
        <begin position="644"/>
        <end position="677"/>
    </location>
</feature>
<organism evidence="3 4">
    <name type="scientific">Smittium culicis</name>
    <dbReference type="NCBI Taxonomy" id="133412"/>
    <lineage>
        <taxon>Eukaryota</taxon>
        <taxon>Fungi</taxon>
        <taxon>Fungi incertae sedis</taxon>
        <taxon>Zoopagomycota</taxon>
        <taxon>Kickxellomycotina</taxon>
        <taxon>Harpellomycetes</taxon>
        <taxon>Harpellales</taxon>
        <taxon>Legeriomycetaceae</taxon>
        <taxon>Smittium</taxon>
    </lineage>
</organism>
<feature type="region of interest" description="Disordered" evidence="1">
    <location>
        <begin position="900"/>
        <end position="924"/>
    </location>
</feature>
<dbReference type="Pfam" id="PF00501">
    <property type="entry name" value="AMP-binding"/>
    <property type="match status" value="2"/>
</dbReference>
<dbReference type="PANTHER" id="PTHR22754:SF32">
    <property type="entry name" value="DISCO-INTERACTING PROTEIN 2"/>
    <property type="match status" value="1"/>
</dbReference>
<feature type="region of interest" description="Disordered" evidence="1">
    <location>
        <begin position="54"/>
        <end position="143"/>
    </location>
</feature>
<reference evidence="3 4" key="1">
    <citation type="submission" date="2017-01" db="EMBL/GenBank/DDBJ databases">
        <authorList>
            <person name="Mah S.A."/>
            <person name="Swanson W.J."/>
            <person name="Moy G.W."/>
            <person name="Vacquier V.D."/>
        </authorList>
    </citation>
    <scope>NUCLEOTIDE SEQUENCE [LARGE SCALE GENOMIC DNA]</scope>
    <source>
        <strain evidence="3 4">GSMNP</strain>
    </source>
</reference>
<feature type="compositionally biased region" description="Low complexity" evidence="1">
    <location>
        <begin position="711"/>
        <end position="743"/>
    </location>
</feature>
<dbReference type="InterPro" id="IPR000873">
    <property type="entry name" value="AMP-dep_synth/lig_dom"/>
</dbReference>
<dbReference type="InterPro" id="IPR042099">
    <property type="entry name" value="ANL_N_sf"/>
</dbReference>
<dbReference type="PROSITE" id="PS51912">
    <property type="entry name" value="DMAP1_BIND"/>
    <property type="match status" value="1"/>
</dbReference>
<feature type="region of interest" description="Disordered" evidence="1">
    <location>
        <begin position="160"/>
        <end position="196"/>
    </location>
</feature>
<dbReference type="Proteomes" id="UP000187283">
    <property type="component" value="Unassembled WGS sequence"/>
</dbReference>
<dbReference type="OrthoDB" id="5571340at2759"/>
<dbReference type="InterPro" id="IPR010506">
    <property type="entry name" value="DMAP1-bd"/>
</dbReference>
<feature type="region of interest" description="Disordered" evidence="1">
    <location>
        <begin position="417"/>
        <end position="471"/>
    </location>
</feature>
<feature type="compositionally biased region" description="Basic and acidic residues" evidence="1">
    <location>
        <begin position="1326"/>
        <end position="1340"/>
    </location>
</feature>
<feature type="region of interest" description="Disordered" evidence="1">
    <location>
        <begin position="1307"/>
        <end position="1361"/>
    </location>
</feature>
<feature type="region of interest" description="Disordered" evidence="1">
    <location>
        <begin position="629"/>
        <end position="678"/>
    </location>
</feature>
<feature type="compositionally biased region" description="Low complexity" evidence="1">
    <location>
        <begin position="576"/>
        <end position="586"/>
    </location>
</feature>
<evidence type="ECO:0000313" key="4">
    <source>
        <dbReference type="Proteomes" id="UP000187283"/>
    </source>
</evidence>
<dbReference type="Gene3D" id="3.40.50.12780">
    <property type="entry name" value="N-terminal domain of ligase-like"/>
    <property type="match status" value="3"/>
</dbReference>
<evidence type="ECO:0000256" key="1">
    <source>
        <dbReference type="SAM" id="MobiDB-lite"/>
    </source>
</evidence>
<proteinExistence type="predicted"/>
<dbReference type="STRING" id="133412.A0A1R1WXE5"/>
<dbReference type="GO" id="GO:0005829">
    <property type="term" value="C:cytosol"/>
    <property type="evidence" value="ECO:0007669"/>
    <property type="project" value="TreeGrafter"/>
</dbReference>
<feature type="compositionally biased region" description="Polar residues" evidence="1">
    <location>
        <begin position="587"/>
        <end position="598"/>
    </location>
</feature>
<feature type="region of interest" description="Disordered" evidence="1">
    <location>
        <begin position="2516"/>
        <end position="2545"/>
    </location>
</feature>
<gene>
    <name evidence="3" type="ORF">AYI70_g12452</name>
</gene>
<dbReference type="PANTHER" id="PTHR22754">
    <property type="entry name" value="DISCO-INTERACTING PROTEIN 2 DIP2 -RELATED"/>
    <property type="match status" value="1"/>
</dbReference>
<feature type="region of interest" description="Disordered" evidence="1">
    <location>
        <begin position="236"/>
        <end position="261"/>
    </location>
</feature>
<feature type="region of interest" description="Disordered" evidence="1">
    <location>
        <begin position="342"/>
        <end position="365"/>
    </location>
</feature>